<dbReference type="KEGG" id="xho:A9255_16045"/>
<evidence type="ECO:0000313" key="2">
    <source>
        <dbReference type="EMBL" id="PHM57916.1"/>
    </source>
</evidence>
<dbReference type="Proteomes" id="UP000225433">
    <property type="component" value="Unassembled WGS sequence"/>
</dbReference>
<name>A0A2G0QFD1_XENHO</name>
<dbReference type="EMBL" id="NJAI01000001">
    <property type="protein sequence ID" value="PHM57916.1"/>
    <property type="molecule type" value="Genomic_DNA"/>
</dbReference>
<evidence type="ECO:0000313" key="1">
    <source>
        <dbReference type="EMBL" id="AOM41935.1"/>
    </source>
</evidence>
<keyword evidence="3" id="KW-1185">Reference proteome</keyword>
<accession>A0A2G0QFD1</accession>
<proteinExistence type="predicted"/>
<dbReference type="OrthoDB" id="6460809at2"/>
<reference evidence="2 4" key="2">
    <citation type="journal article" date="2017" name="Nat. Microbiol.">
        <title>Natural product diversity associated with the nematode symbionts Photorhabdus and Xenorhabdus.</title>
        <authorList>
            <person name="Tobias N.J."/>
            <person name="Wolff H."/>
            <person name="Djahanschiri B."/>
            <person name="Grundmann F."/>
            <person name="Kronenwerth M."/>
            <person name="Shi Y.M."/>
            <person name="Simonyi S."/>
            <person name="Grun P."/>
            <person name="Shapiro-Ilan D."/>
            <person name="Pidot S.J."/>
            <person name="Stinear T.P."/>
            <person name="Ebersberger I."/>
            <person name="Bode H.B."/>
        </authorList>
    </citation>
    <scope>NUCLEOTIDE SEQUENCE [LARGE SCALE GENOMIC DNA]</scope>
    <source>
        <strain evidence="2 4">DSM 17903</strain>
    </source>
</reference>
<gene>
    <name evidence="1" type="ORF">A9255_16045</name>
    <name evidence="2" type="ORF">Xhom_00919</name>
</gene>
<sequence length="515" mass="56453">MSNKITPYITSGSDVVIGQYFFLDIIFTSDNVISSEVSIDIDSTRSVGIYLEGDIPPIVISDGGKKGVITVELSVDENISENDTISFYITPDSNAIGFSEIYVQYNARTIDKSSTKLTLGDDYLAVPHHVNYPPKGIFSFAYTTIKNQDGSHGLSGTPINIMDIGGDLDKVDFYAADKQTKLEVRKFGSKRGLIVKTDSDGKLVLYIYAKEDTSAVVNLYSEILGVTGASSANKTLYIIDNTRTNPATTLDVPVIKDEDQGILRSDGSSPTFSVKIPPYDNAEGDDSIFCFIDGKPIDKPTRLLEPEEFLGTYFISLPYSSFPEENKLYQFDYSVIKKSGARLVSEPIDVTYIRGRSPDNLYEKCKVYSSYGADDEKNLIPESEGISCELIANYKNNKGVAGLFVKIMGTDGTGDDTKVPLGSNIYVHVRIRSATRTLDRCFPTTMPTDGSNCAVVGIPQQLLAGNNAFDFAHLGKIYFYYTTNKDDKNPDSQTWQGKINTVPPGPWLDCGAIGS</sequence>
<reference evidence="1 3" key="1">
    <citation type="submission" date="2016-06" db="EMBL/GenBank/DDBJ databases">
        <title>Bacterial characters and pathogenicity of Xenorhabdus hominickii from an entomopathogenic nematode, Steinernema monticolum.</title>
        <authorList>
            <person name="Park Y."/>
            <person name="Kim Y."/>
        </authorList>
    </citation>
    <scope>NUCLEOTIDE SEQUENCE [LARGE SCALE GENOMIC DNA]</scope>
    <source>
        <strain evidence="1 3">ANU1</strain>
    </source>
</reference>
<dbReference type="AlphaFoldDB" id="A0A2G0QFD1"/>
<evidence type="ECO:0000313" key="4">
    <source>
        <dbReference type="Proteomes" id="UP000225433"/>
    </source>
</evidence>
<protein>
    <submittedName>
        <fullName evidence="2">Uncharacterized protein</fullName>
    </submittedName>
</protein>
<dbReference type="RefSeq" id="WP_069317588.1">
    <property type="nucleotide sequence ID" value="NZ_CAWNQJ010000001.1"/>
</dbReference>
<evidence type="ECO:0000313" key="3">
    <source>
        <dbReference type="Proteomes" id="UP000094600"/>
    </source>
</evidence>
<dbReference type="EMBL" id="CP016176">
    <property type="protein sequence ID" value="AOM41935.1"/>
    <property type="molecule type" value="Genomic_DNA"/>
</dbReference>
<dbReference type="Proteomes" id="UP000094600">
    <property type="component" value="Chromosome"/>
</dbReference>
<organism evidence="2 4">
    <name type="scientific">Xenorhabdus hominickii</name>
    <dbReference type="NCBI Taxonomy" id="351679"/>
    <lineage>
        <taxon>Bacteria</taxon>
        <taxon>Pseudomonadati</taxon>
        <taxon>Pseudomonadota</taxon>
        <taxon>Gammaproteobacteria</taxon>
        <taxon>Enterobacterales</taxon>
        <taxon>Morganellaceae</taxon>
        <taxon>Xenorhabdus</taxon>
    </lineage>
</organism>